<dbReference type="RefSeq" id="WP_208044766.1">
    <property type="nucleotide sequence ID" value="NZ_JAGDYL010000004.1"/>
</dbReference>
<dbReference type="GO" id="GO:0016989">
    <property type="term" value="F:sigma factor antagonist activity"/>
    <property type="evidence" value="ECO:0007669"/>
    <property type="project" value="TreeGrafter"/>
</dbReference>
<evidence type="ECO:0000256" key="3">
    <source>
        <dbReference type="ARBA" id="ARBA00022475"/>
    </source>
</evidence>
<comment type="caution">
    <text evidence="14">The sequence shown here is derived from an EMBL/GenBank/DDBJ whole genome shotgun (WGS) entry which is preliminary data.</text>
</comment>
<dbReference type="GO" id="GO:0006417">
    <property type="term" value="P:regulation of translation"/>
    <property type="evidence" value="ECO:0007669"/>
    <property type="project" value="TreeGrafter"/>
</dbReference>
<organism evidence="14 15">
    <name type="scientific">Leucobacter ruminantium</name>
    <dbReference type="NCBI Taxonomy" id="1289170"/>
    <lineage>
        <taxon>Bacteria</taxon>
        <taxon>Bacillati</taxon>
        <taxon>Actinomycetota</taxon>
        <taxon>Actinomycetes</taxon>
        <taxon>Micrococcales</taxon>
        <taxon>Microbacteriaceae</taxon>
        <taxon>Leucobacter</taxon>
    </lineage>
</organism>
<evidence type="ECO:0000256" key="7">
    <source>
        <dbReference type="ARBA" id="ARBA00023136"/>
    </source>
</evidence>
<feature type="transmembrane region" description="Helical" evidence="12">
    <location>
        <begin position="108"/>
        <end position="129"/>
    </location>
</feature>
<protein>
    <recommendedName>
        <fullName evidence="10">Regulator of SigK</fullName>
    </recommendedName>
    <alternativeName>
        <fullName evidence="9">Sigma-K anti-sigma factor RskA</fullName>
    </alternativeName>
</protein>
<dbReference type="InterPro" id="IPR018764">
    <property type="entry name" value="RskA_C"/>
</dbReference>
<evidence type="ECO:0000256" key="12">
    <source>
        <dbReference type="SAM" id="Phobius"/>
    </source>
</evidence>
<evidence type="ECO:0000259" key="13">
    <source>
        <dbReference type="Pfam" id="PF10099"/>
    </source>
</evidence>
<keyword evidence="5 12" id="KW-1133">Transmembrane helix</keyword>
<dbReference type="Gene3D" id="1.10.10.1320">
    <property type="entry name" value="Anti-sigma factor, zinc-finger domain"/>
    <property type="match status" value="1"/>
</dbReference>
<evidence type="ECO:0000256" key="9">
    <source>
        <dbReference type="ARBA" id="ARBA00029829"/>
    </source>
</evidence>
<evidence type="ECO:0000256" key="1">
    <source>
        <dbReference type="ARBA" id="ARBA00004167"/>
    </source>
</evidence>
<dbReference type="AlphaFoldDB" id="A0A939LXM1"/>
<gene>
    <name evidence="14" type="ORF">J4H91_02930</name>
</gene>
<comment type="subcellular location">
    <subcellularLocation>
        <location evidence="2">Cell membrane</location>
    </subcellularLocation>
    <subcellularLocation>
        <location evidence="1">Membrane</location>
        <topology evidence="1">Single-pass membrane protein</topology>
    </subcellularLocation>
</comment>
<dbReference type="EMBL" id="JAGDYL010000004">
    <property type="protein sequence ID" value="MBO1804272.1"/>
    <property type="molecule type" value="Genomic_DNA"/>
</dbReference>
<dbReference type="Proteomes" id="UP000664398">
    <property type="component" value="Unassembled WGS sequence"/>
</dbReference>
<evidence type="ECO:0000256" key="8">
    <source>
        <dbReference type="ARBA" id="ARBA00023163"/>
    </source>
</evidence>
<proteinExistence type="predicted"/>
<feature type="region of interest" description="Disordered" evidence="11">
    <location>
        <begin position="76"/>
        <end position="102"/>
    </location>
</feature>
<evidence type="ECO:0000256" key="5">
    <source>
        <dbReference type="ARBA" id="ARBA00022989"/>
    </source>
</evidence>
<keyword evidence="8" id="KW-0804">Transcription</keyword>
<evidence type="ECO:0000256" key="10">
    <source>
        <dbReference type="ARBA" id="ARBA00030803"/>
    </source>
</evidence>
<evidence type="ECO:0000256" key="2">
    <source>
        <dbReference type="ARBA" id="ARBA00004236"/>
    </source>
</evidence>
<keyword evidence="4 12" id="KW-0812">Transmembrane</keyword>
<reference evidence="14" key="1">
    <citation type="submission" date="2021-03" db="EMBL/GenBank/DDBJ databases">
        <title>Leucobacter chromiisoli sp. nov., isolated from chromium-containing soil of chemical plant.</title>
        <authorList>
            <person name="Xu Z."/>
        </authorList>
    </citation>
    <scope>NUCLEOTIDE SEQUENCE</scope>
    <source>
        <strain evidence="14">A2</strain>
    </source>
</reference>
<dbReference type="Pfam" id="PF10099">
    <property type="entry name" value="RskA_C"/>
    <property type="match status" value="1"/>
</dbReference>
<keyword evidence="7 12" id="KW-0472">Membrane</keyword>
<keyword evidence="15" id="KW-1185">Reference proteome</keyword>
<accession>A0A939LXM1</accession>
<dbReference type="InterPro" id="IPR041916">
    <property type="entry name" value="Anti_sigma_zinc_sf"/>
</dbReference>
<dbReference type="GO" id="GO:0005886">
    <property type="term" value="C:plasma membrane"/>
    <property type="evidence" value="ECO:0007669"/>
    <property type="project" value="UniProtKB-SubCell"/>
</dbReference>
<evidence type="ECO:0000313" key="14">
    <source>
        <dbReference type="EMBL" id="MBO1804272.1"/>
    </source>
</evidence>
<dbReference type="InterPro" id="IPR051474">
    <property type="entry name" value="Anti-sigma-K/W_factor"/>
</dbReference>
<dbReference type="PANTHER" id="PTHR37461:SF1">
    <property type="entry name" value="ANTI-SIGMA-K FACTOR RSKA"/>
    <property type="match status" value="1"/>
</dbReference>
<dbReference type="PANTHER" id="PTHR37461">
    <property type="entry name" value="ANTI-SIGMA-K FACTOR RSKA"/>
    <property type="match status" value="1"/>
</dbReference>
<name>A0A939LXM1_9MICO</name>
<evidence type="ECO:0000256" key="4">
    <source>
        <dbReference type="ARBA" id="ARBA00022692"/>
    </source>
</evidence>
<keyword evidence="6" id="KW-0805">Transcription regulation</keyword>
<evidence type="ECO:0000256" key="11">
    <source>
        <dbReference type="SAM" id="MobiDB-lite"/>
    </source>
</evidence>
<evidence type="ECO:0000256" key="6">
    <source>
        <dbReference type="ARBA" id="ARBA00023015"/>
    </source>
</evidence>
<keyword evidence="3" id="KW-1003">Cell membrane</keyword>
<feature type="domain" description="Anti-sigma K factor RskA C-terminal" evidence="13">
    <location>
        <begin position="114"/>
        <end position="247"/>
    </location>
</feature>
<evidence type="ECO:0000313" key="15">
    <source>
        <dbReference type="Proteomes" id="UP000664398"/>
    </source>
</evidence>
<sequence length="255" mass="26645">MNEQEFRELSAARALHALSPEEEQAFSLALAAHPEWRSVVEEDRETAAALGAAAPEVSPSEASRAAILDLISRTPQFDGTHTPVADPAPDAAGEDGPEEAPRRSRRRAAWFVLAASVAVLLAVSLSFPWGSLLPAQDPAVVALQQIEASPDADTVTAELPDGSKGALHWSDQARKAVLVTEGMSDAPSGRDYELWIVRGEQPTSLGVMRVGPEGEATVLAAGFEPGDALAVTIEDRGGSPTGAPTTDPLFVLAAA</sequence>